<evidence type="ECO:0000313" key="2">
    <source>
        <dbReference type="EMBL" id="ACH62105.1"/>
    </source>
</evidence>
<feature type="compositionally biased region" description="Basic and acidic residues" evidence="1">
    <location>
        <begin position="82"/>
        <end position="102"/>
    </location>
</feature>
<dbReference type="GeneID" id="6920808"/>
<keyword evidence="3" id="KW-1185">Reference proteome</keyword>
<sequence>MALVVPNSPDSTPPEFHTVVEGQGDLSNPGDTSNESVNAYNKRTNVPVTEIRGIKNRPDLPGPPNDGPDLITSNDRIRRRKGNPDWKAPDYRIETARERDTDLSAIVPRSNESSPVPTI</sequence>
<proteinExistence type="predicted"/>
<dbReference type="RefSeq" id="YP_002225015.1">
    <property type="nucleotide sequence ID" value="NC_011273.1"/>
</dbReference>
<protein>
    <submittedName>
        <fullName evidence="2">Uncharacterized protein</fullName>
    </submittedName>
</protein>
<reference evidence="2 3" key="1">
    <citation type="submission" date="2008-06" db="EMBL/GenBank/DDBJ databases">
        <authorList>
            <person name="Smith A.L."/>
            <person name="Paladin E.C."/>
            <person name="Jacobs-Sera D."/>
            <person name="Hendirx R.W."/>
            <person name="Hatfull G.F."/>
        </authorList>
    </citation>
    <scope>NUCLEOTIDE SEQUENCE [LARGE SCALE GENOMIC DNA]</scope>
</reference>
<evidence type="ECO:0000256" key="1">
    <source>
        <dbReference type="SAM" id="MobiDB-lite"/>
    </source>
</evidence>
<organism evidence="2 3">
    <name type="scientific">Mycobacterium phage Myrna</name>
    <dbReference type="NCBI Taxonomy" id="546805"/>
    <lineage>
        <taxon>Viruses</taxon>
        <taxon>Duplodnaviria</taxon>
        <taxon>Heunggongvirae</taxon>
        <taxon>Uroviricota</taxon>
        <taxon>Caudoviricetes</taxon>
        <taxon>Ceeclamvirinae</taxon>
        <taxon>Myrnavirus</taxon>
        <taxon>Myrnavirus myrna</taxon>
    </lineage>
</organism>
<accession>B5LJA8</accession>
<gene>
    <name evidence="2" type="primary">104</name>
    <name evidence="2" type="ORF">MYRNA_104</name>
</gene>
<dbReference type="KEGG" id="vg:6920808"/>
<feature type="compositionally biased region" description="Polar residues" evidence="1">
    <location>
        <begin position="25"/>
        <end position="47"/>
    </location>
</feature>
<dbReference type="EMBL" id="EU826466">
    <property type="protein sequence ID" value="ACH62105.1"/>
    <property type="molecule type" value="Genomic_DNA"/>
</dbReference>
<feature type="region of interest" description="Disordered" evidence="1">
    <location>
        <begin position="1"/>
        <end position="119"/>
    </location>
</feature>
<dbReference type="Proteomes" id="UP000001849">
    <property type="component" value="Segment"/>
</dbReference>
<name>B5LJA8_9CAUD</name>
<feature type="compositionally biased region" description="Polar residues" evidence="1">
    <location>
        <begin position="110"/>
        <end position="119"/>
    </location>
</feature>
<evidence type="ECO:0000313" key="3">
    <source>
        <dbReference type="Proteomes" id="UP000001849"/>
    </source>
</evidence>